<keyword evidence="2" id="KW-1185">Reference proteome</keyword>
<name>A0ABW5NV53_9FLAO</name>
<dbReference type="EMBL" id="JBHUMD010000026">
    <property type="protein sequence ID" value="MFD2602830.1"/>
    <property type="molecule type" value="Genomic_DNA"/>
</dbReference>
<proteinExistence type="predicted"/>
<dbReference type="Proteomes" id="UP001597480">
    <property type="component" value="Unassembled WGS sequence"/>
</dbReference>
<reference evidence="2" key="1">
    <citation type="journal article" date="2019" name="Int. J. Syst. Evol. Microbiol.">
        <title>The Global Catalogue of Microorganisms (GCM) 10K type strain sequencing project: providing services to taxonomists for standard genome sequencing and annotation.</title>
        <authorList>
            <consortium name="The Broad Institute Genomics Platform"/>
            <consortium name="The Broad Institute Genome Sequencing Center for Infectious Disease"/>
            <person name="Wu L."/>
            <person name="Ma J."/>
        </authorList>
    </citation>
    <scope>NUCLEOTIDE SEQUENCE [LARGE SCALE GENOMIC DNA]</scope>
    <source>
        <strain evidence="2">KCTC 42107</strain>
    </source>
</reference>
<comment type="caution">
    <text evidence="1">The sequence shown here is derived from an EMBL/GenBank/DDBJ whole genome shotgun (WGS) entry which is preliminary data.</text>
</comment>
<evidence type="ECO:0000313" key="2">
    <source>
        <dbReference type="Proteomes" id="UP001597480"/>
    </source>
</evidence>
<evidence type="ECO:0000313" key="1">
    <source>
        <dbReference type="EMBL" id="MFD2602830.1"/>
    </source>
</evidence>
<organism evidence="1 2">
    <name type="scientific">Flavobacterium suzhouense</name>
    <dbReference type="NCBI Taxonomy" id="1529638"/>
    <lineage>
        <taxon>Bacteria</taxon>
        <taxon>Pseudomonadati</taxon>
        <taxon>Bacteroidota</taxon>
        <taxon>Flavobacteriia</taxon>
        <taxon>Flavobacteriales</taxon>
        <taxon>Flavobacteriaceae</taxon>
        <taxon>Flavobacterium</taxon>
    </lineage>
</organism>
<protein>
    <submittedName>
        <fullName evidence="1">Uncharacterized protein</fullName>
    </submittedName>
</protein>
<gene>
    <name evidence="1" type="ORF">ACFSR3_12240</name>
</gene>
<sequence>MKEIKKTTVRPKKVHENPRFSVNKLGEYLTATPARRKRLIEDQKYPNTFITSVYKIAREAIIRYIIKDYDESILDKAVAEIKASVSITDQDRDNSLLILKLIRKHSLPDLSSYKKTKYQLKNGNLSIKGLKVSISPDIILRKGNKVGCIKIHIIKTESQRLDTEAGLAVSTLLHQYIGSNIIDEDEKVDPKTCISFDCFNNSYETAPSAIKRRMGNIEAACEEIVLRWDSV</sequence>
<dbReference type="RefSeq" id="WP_379821608.1">
    <property type="nucleotide sequence ID" value="NZ_JBHUMD010000026.1"/>
</dbReference>
<accession>A0ABW5NV53</accession>